<name>A0AB37D051_ACINO</name>
<reference evidence="1 2" key="1">
    <citation type="journal article" date="2021" name="MSphere">
        <title>Complete Genome Sequencing of Acinetobacter baumannii AC1633 and Acinetobacter nosocomialis AC1530 Unveils a Large Multidrug-Resistant Plasmid Encoding the NDM-1 and OXA-58 Carbapenemases.</title>
        <authorList>
            <person name="Alattraqchi A.G."/>
            <person name="Mohd Rani F."/>
            <person name="A. Rahman N.I."/>
            <person name="Ismail S."/>
            <person name="Cleary D.W."/>
            <person name="Clarke S.C."/>
            <person name="Yeo C.C."/>
        </authorList>
    </citation>
    <scope>NUCLEOTIDE SEQUENCE [LARGE SCALE GENOMIC DNA]</scope>
    <source>
        <strain evidence="1 2">AC1530</strain>
        <plasmid evidence="1">pAC1530</plasmid>
    </source>
</reference>
<dbReference type="RefSeq" id="WP_061403612.1">
    <property type="nucleotide sequence ID" value="NZ_CP045561.1"/>
</dbReference>
<evidence type="ECO:0000313" key="2">
    <source>
        <dbReference type="Proteomes" id="UP000325778"/>
    </source>
</evidence>
<dbReference type="EMBL" id="CP045561">
    <property type="protein sequence ID" value="QGA46091.1"/>
    <property type="molecule type" value="Genomic_DNA"/>
</dbReference>
<geneLocation type="plasmid" evidence="1 2">
    <name>pAC1530</name>
</geneLocation>
<organism evidence="1 2">
    <name type="scientific">Acinetobacter nosocomialis</name>
    <dbReference type="NCBI Taxonomy" id="106654"/>
    <lineage>
        <taxon>Bacteria</taxon>
        <taxon>Pseudomonadati</taxon>
        <taxon>Pseudomonadota</taxon>
        <taxon>Gammaproteobacteria</taxon>
        <taxon>Moraxellales</taxon>
        <taxon>Moraxellaceae</taxon>
        <taxon>Acinetobacter</taxon>
        <taxon>Acinetobacter calcoaceticus/baumannii complex</taxon>
    </lineage>
</organism>
<keyword evidence="1" id="KW-0614">Plasmid</keyword>
<gene>
    <name evidence="1" type="ORF">GD578_19605</name>
</gene>
<protein>
    <submittedName>
        <fullName evidence="1">Uncharacterized protein</fullName>
    </submittedName>
</protein>
<sequence length="118" mass="13489">MDLILQKEILSAMAKKNPRLSSAIKRLTDLKDISIGTCVFMGLPVEDYESFDSRFSICNGYLLCLYESELCTQAEYNVLMNTLSEIYELKTGDKGLFYNGDDETIKEAQFPETLLKRH</sequence>
<accession>A0AB37D051</accession>
<proteinExistence type="predicted"/>
<evidence type="ECO:0000313" key="1">
    <source>
        <dbReference type="EMBL" id="QGA46091.1"/>
    </source>
</evidence>
<dbReference type="AlphaFoldDB" id="A0AB37D051"/>
<dbReference type="Proteomes" id="UP000325778">
    <property type="component" value="Plasmid pAC1530"/>
</dbReference>